<keyword evidence="7" id="KW-0963">Cytoplasm</keyword>
<evidence type="ECO:0000313" key="12">
    <source>
        <dbReference type="Proteomes" id="UP000216207"/>
    </source>
</evidence>
<dbReference type="PANTHER" id="PTHR20861:SF1">
    <property type="entry name" value="HOMOSERINE KINASE"/>
    <property type="match status" value="1"/>
</dbReference>
<dbReference type="GO" id="GO:0009088">
    <property type="term" value="P:threonine biosynthetic process"/>
    <property type="evidence" value="ECO:0007669"/>
    <property type="project" value="UniProtKB-UniRule"/>
</dbReference>
<dbReference type="HAMAP" id="MF_00384">
    <property type="entry name" value="Homoser_kinase"/>
    <property type="match status" value="1"/>
</dbReference>
<dbReference type="Pfam" id="PF00288">
    <property type="entry name" value="GHMP_kinases_N"/>
    <property type="match status" value="1"/>
</dbReference>
<comment type="similarity">
    <text evidence="7">Belongs to the GHMP kinase family. Homoserine kinase subfamily.</text>
</comment>
<evidence type="ECO:0000256" key="4">
    <source>
        <dbReference type="ARBA" id="ARBA00022741"/>
    </source>
</evidence>
<feature type="domain" description="GHMP kinase N-terminal" evidence="9">
    <location>
        <begin position="55"/>
        <end position="137"/>
    </location>
</feature>
<keyword evidence="3 7" id="KW-0791">Threonine biosynthesis</keyword>
<dbReference type="PANTHER" id="PTHR20861">
    <property type="entry name" value="HOMOSERINE/4-DIPHOSPHOCYTIDYL-2-C-METHYL-D-ERYTHRITOL KINASE"/>
    <property type="match status" value="1"/>
</dbReference>
<keyword evidence="1 7" id="KW-0028">Amino-acid biosynthesis</keyword>
<dbReference type="UniPathway" id="UPA00050">
    <property type="reaction ID" value="UER00064"/>
</dbReference>
<keyword evidence="2 7" id="KW-0808">Transferase</keyword>
<dbReference type="SUPFAM" id="SSF54211">
    <property type="entry name" value="Ribosomal protein S5 domain 2-like"/>
    <property type="match status" value="1"/>
</dbReference>
<evidence type="ECO:0000256" key="3">
    <source>
        <dbReference type="ARBA" id="ARBA00022697"/>
    </source>
</evidence>
<comment type="catalytic activity">
    <reaction evidence="7">
        <text>L-homoserine + ATP = O-phospho-L-homoserine + ADP + H(+)</text>
        <dbReference type="Rhea" id="RHEA:13985"/>
        <dbReference type="ChEBI" id="CHEBI:15378"/>
        <dbReference type="ChEBI" id="CHEBI:30616"/>
        <dbReference type="ChEBI" id="CHEBI:57476"/>
        <dbReference type="ChEBI" id="CHEBI:57590"/>
        <dbReference type="ChEBI" id="CHEBI:456216"/>
        <dbReference type="EC" id="2.7.1.39"/>
    </reaction>
</comment>
<dbReference type="PIRSF" id="PIRSF000676">
    <property type="entry name" value="Homoser_kin"/>
    <property type="match status" value="1"/>
</dbReference>
<dbReference type="PRINTS" id="PR00958">
    <property type="entry name" value="HOMSERKINASE"/>
</dbReference>
<evidence type="ECO:0000313" key="11">
    <source>
        <dbReference type="EMBL" id="PAE89837.1"/>
    </source>
</evidence>
<name>A0A268P286_SHOCL</name>
<evidence type="ECO:0000256" key="7">
    <source>
        <dbReference type="HAMAP-Rule" id="MF_00384"/>
    </source>
</evidence>
<dbReference type="SMR" id="A0A268P286"/>
<gene>
    <name evidence="7" type="primary">thrB</name>
    <name evidence="11" type="ORF">CHH72_06155</name>
</gene>
<sequence>MAFSITVPASTANLGPGFDSIGLALNRYLHLEVEQASKWSFICSSPGLENIGTDNLVTKAATFASKEWGKVLPPCQVVMKNDIPLSKGFGSSAAAIVAGIELAASVCGQFASKAEKARLASLWEGHPDNVAASIYGGLVIGTHSEESTEILHVEAPNIDLVALIPSKTLATKKARAVLPDMLSYKEAVQASSVANVLAAALVKQDWELVGKMMLADRFHQPYRQQLIPHLPDVCAYAQADEDAYGAALSGAGPIILCLVKEGKGEAFASRLHKQFPACRAEVMRPAVQGSAVSIAQA</sequence>
<dbReference type="GO" id="GO:0005524">
    <property type="term" value="F:ATP binding"/>
    <property type="evidence" value="ECO:0007669"/>
    <property type="project" value="UniProtKB-UniRule"/>
</dbReference>
<dbReference type="GO" id="GO:0004413">
    <property type="term" value="F:homoserine kinase activity"/>
    <property type="evidence" value="ECO:0007669"/>
    <property type="project" value="UniProtKB-UniRule"/>
</dbReference>
<comment type="function">
    <text evidence="7">Catalyzes the ATP-dependent phosphorylation of L-homoserine to L-homoserine phosphate.</text>
</comment>
<dbReference type="InterPro" id="IPR020568">
    <property type="entry name" value="Ribosomal_Su5_D2-typ_SF"/>
</dbReference>
<evidence type="ECO:0000256" key="6">
    <source>
        <dbReference type="ARBA" id="ARBA00022840"/>
    </source>
</evidence>
<dbReference type="Gene3D" id="3.30.230.10">
    <property type="match status" value="1"/>
</dbReference>
<organism evidence="11 12">
    <name type="scientific">Shouchella clausii</name>
    <name type="common">Alkalihalobacillus clausii</name>
    <dbReference type="NCBI Taxonomy" id="79880"/>
    <lineage>
        <taxon>Bacteria</taxon>
        <taxon>Bacillati</taxon>
        <taxon>Bacillota</taxon>
        <taxon>Bacilli</taxon>
        <taxon>Bacillales</taxon>
        <taxon>Bacillaceae</taxon>
        <taxon>Shouchella</taxon>
    </lineage>
</organism>
<accession>A0A268P286</accession>
<dbReference type="OMA" id="CANRIPH"/>
<evidence type="ECO:0000259" key="10">
    <source>
        <dbReference type="Pfam" id="PF08544"/>
    </source>
</evidence>
<dbReference type="SUPFAM" id="SSF55060">
    <property type="entry name" value="GHMP Kinase, C-terminal domain"/>
    <property type="match status" value="1"/>
</dbReference>
<dbReference type="NCBIfam" id="TIGR00191">
    <property type="entry name" value="thrB"/>
    <property type="match status" value="1"/>
</dbReference>
<evidence type="ECO:0000256" key="2">
    <source>
        <dbReference type="ARBA" id="ARBA00022679"/>
    </source>
</evidence>
<dbReference type="Pfam" id="PF08544">
    <property type="entry name" value="GHMP_kinases_C"/>
    <property type="match status" value="1"/>
</dbReference>
<dbReference type="InterPro" id="IPR036554">
    <property type="entry name" value="GHMP_kinase_C_sf"/>
</dbReference>
<comment type="pathway">
    <text evidence="7">Amino-acid biosynthesis; L-threonine biosynthesis; L-threonine from L-aspartate: step 4/5.</text>
</comment>
<dbReference type="InterPro" id="IPR006204">
    <property type="entry name" value="GHMP_kinase_N_dom"/>
</dbReference>
<dbReference type="RefSeq" id="WP_011247782.1">
    <property type="nucleotide sequence ID" value="NZ_BOQQ01000002.1"/>
</dbReference>
<evidence type="ECO:0000259" key="9">
    <source>
        <dbReference type="Pfam" id="PF00288"/>
    </source>
</evidence>
<protein>
    <recommendedName>
        <fullName evidence="7 8">Homoserine kinase</fullName>
        <shortName evidence="7">HK</shortName>
        <shortName evidence="7">HSK</shortName>
        <ecNumber evidence="7 8">2.7.1.39</ecNumber>
    </recommendedName>
</protein>
<dbReference type="AlphaFoldDB" id="A0A268P286"/>
<evidence type="ECO:0000256" key="5">
    <source>
        <dbReference type="ARBA" id="ARBA00022777"/>
    </source>
</evidence>
<dbReference type="EC" id="2.7.1.39" evidence="7 8"/>
<comment type="caution">
    <text evidence="11">The sequence shown here is derived from an EMBL/GenBank/DDBJ whole genome shotgun (WGS) entry which is preliminary data.</text>
</comment>
<dbReference type="Gene3D" id="3.30.70.890">
    <property type="entry name" value="GHMP kinase, C-terminal domain"/>
    <property type="match status" value="1"/>
</dbReference>
<keyword evidence="5 7" id="KW-0418">Kinase</keyword>
<keyword evidence="6 7" id="KW-0067">ATP-binding</keyword>
<proteinExistence type="inferred from homology"/>
<keyword evidence="4 7" id="KW-0547">Nucleotide-binding</keyword>
<dbReference type="Proteomes" id="UP000216207">
    <property type="component" value="Unassembled WGS sequence"/>
</dbReference>
<evidence type="ECO:0000256" key="8">
    <source>
        <dbReference type="NCBIfam" id="TIGR00191"/>
    </source>
</evidence>
<dbReference type="InterPro" id="IPR000870">
    <property type="entry name" value="Homoserine_kinase"/>
</dbReference>
<dbReference type="InterPro" id="IPR013750">
    <property type="entry name" value="GHMP_kinase_C_dom"/>
</dbReference>
<reference evidence="11 12" key="1">
    <citation type="submission" date="2017-07" db="EMBL/GenBank/DDBJ databases">
        <title>Isolation and whole genome analysis of endospore-forming bacteria from heroin.</title>
        <authorList>
            <person name="Kalinowski J."/>
            <person name="Ahrens B."/>
            <person name="Al-Dilaimi A."/>
            <person name="Winkler A."/>
            <person name="Wibberg D."/>
            <person name="Schleenbecker U."/>
            <person name="Ruckert C."/>
            <person name="Wolfel R."/>
            <person name="Grass G."/>
        </authorList>
    </citation>
    <scope>NUCLEOTIDE SEQUENCE [LARGE SCALE GENOMIC DNA]</scope>
    <source>
        <strain evidence="11 12">7539</strain>
    </source>
</reference>
<evidence type="ECO:0000256" key="1">
    <source>
        <dbReference type="ARBA" id="ARBA00022605"/>
    </source>
</evidence>
<comment type="subcellular location">
    <subcellularLocation>
        <location evidence="7">Cytoplasm</location>
    </subcellularLocation>
</comment>
<feature type="binding site" evidence="7">
    <location>
        <begin position="84"/>
        <end position="94"/>
    </location>
    <ligand>
        <name>ATP</name>
        <dbReference type="ChEBI" id="CHEBI:30616"/>
    </ligand>
</feature>
<dbReference type="InterPro" id="IPR014721">
    <property type="entry name" value="Ribsml_uS5_D2-typ_fold_subgr"/>
</dbReference>
<feature type="domain" description="GHMP kinase C-terminal" evidence="10">
    <location>
        <begin position="198"/>
        <end position="276"/>
    </location>
</feature>
<dbReference type="GO" id="GO:0005737">
    <property type="term" value="C:cytoplasm"/>
    <property type="evidence" value="ECO:0007669"/>
    <property type="project" value="UniProtKB-SubCell"/>
</dbReference>
<dbReference type="EMBL" id="NPCC01000006">
    <property type="protein sequence ID" value="PAE89837.1"/>
    <property type="molecule type" value="Genomic_DNA"/>
</dbReference>